<evidence type="ECO:0000313" key="2">
    <source>
        <dbReference type="Proteomes" id="UP000319383"/>
    </source>
</evidence>
<dbReference type="EMBL" id="CP036276">
    <property type="protein sequence ID" value="QDU44176.1"/>
    <property type="molecule type" value="Genomic_DNA"/>
</dbReference>
<dbReference type="KEGG" id="sdyn:Mal52_26540"/>
<dbReference type="RefSeq" id="WP_145376563.1">
    <property type="nucleotide sequence ID" value="NZ_CP036276.1"/>
</dbReference>
<organism evidence="1 2">
    <name type="scientific">Symmachiella dynata</name>
    <dbReference type="NCBI Taxonomy" id="2527995"/>
    <lineage>
        <taxon>Bacteria</taxon>
        <taxon>Pseudomonadati</taxon>
        <taxon>Planctomycetota</taxon>
        <taxon>Planctomycetia</taxon>
        <taxon>Planctomycetales</taxon>
        <taxon>Planctomycetaceae</taxon>
        <taxon>Symmachiella</taxon>
    </lineage>
</organism>
<keyword evidence="2" id="KW-1185">Reference proteome</keyword>
<dbReference type="AlphaFoldDB" id="A0A517ZNX5"/>
<proteinExistence type="predicted"/>
<protein>
    <submittedName>
        <fullName evidence="1">Uncharacterized protein</fullName>
    </submittedName>
</protein>
<reference evidence="1 2" key="1">
    <citation type="submission" date="2019-02" db="EMBL/GenBank/DDBJ databases">
        <title>Deep-cultivation of Planctomycetes and their phenomic and genomic characterization uncovers novel biology.</title>
        <authorList>
            <person name="Wiegand S."/>
            <person name="Jogler M."/>
            <person name="Boedeker C."/>
            <person name="Pinto D."/>
            <person name="Vollmers J."/>
            <person name="Rivas-Marin E."/>
            <person name="Kohn T."/>
            <person name="Peeters S.H."/>
            <person name="Heuer A."/>
            <person name="Rast P."/>
            <person name="Oberbeckmann S."/>
            <person name="Bunk B."/>
            <person name="Jeske O."/>
            <person name="Meyerdierks A."/>
            <person name="Storesund J.E."/>
            <person name="Kallscheuer N."/>
            <person name="Luecker S."/>
            <person name="Lage O.M."/>
            <person name="Pohl T."/>
            <person name="Merkel B.J."/>
            <person name="Hornburger P."/>
            <person name="Mueller R.-W."/>
            <person name="Bruemmer F."/>
            <person name="Labrenz M."/>
            <person name="Spormann A.M."/>
            <person name="Op den Camp H."/>
            <person name="Overmann J."/>
            <person name="Amann R."/>
            <person name="Jetten M.S.M."/>
            <person name="Mascher T."/>
            <person name="Medema M.H."/>
            <person name="Devos D.P."/>
            <person name="Kaster A.-K."/>
            <person name="Ovreas L."/>
            <person name="Rohde M."/>
            <person name="Galperin M.Y."/>
            <person name="Jogler C."/>
        </authorList>
    </citation>
    <scope>NUCLEOTIDE SEQUENCE [LARGE SCALE GENOMIC DNA]</scope>
    <source>
        <strain evidence="1 2">Mal52</strain>
    </source>
</reference>
<evidence type="ECO:0000313" key="1">
    <source>
        <dbReference type="EMBL" id="QDU44176.1"/>
    </source>
</evidence>
<gene>
    <name evidence="1" type="ORF">Mal52_26540</name>
</gene>
<sequence length="195" mass="22041">MFQGFDNVFRFSQNHSNRSFHADLIGDETTGEALLRGEWVPKTTLPAHWAMGKAEPLDIAWGRHTAWYYISPKVLQLFKQHGITGWSTYPIELHNKSGEVYPGYAGLSITGRCGPINEQGGEVVPGQKEGKKFIRRIGLFFDESTWDGSDFFCPEGNNTYKFATARVKNLLDENNIRGLVFSPLAETTWIARPQK</sequence>
<accession>A0A517ZNX5</accession>
<name>A0A517ZNX5_9PLAN</name>
<dbReference type="Proteomes" id="UP000319383">
    <property type="component" value="Chromosome"/>
</dbReference>